<organism evidence="1 2">
    <name type="scientific">Raoultella terrigena</name>
    <name type="common">Klebsiella terrigena</name>
    <dbReference type="NCBI Taxonomy" id="577"/>
    <lineage>
        <taxon>Bacteria</taxon>
        <taxon>Pseudomonadati</taxon>
        <taxon>Pseudomonadota</taxon>
        <taxon>Gammaproteobacteria</taxon>
        <taxon>Enterobacterales</taxon>
        <taxon>Enterobacteriaceae</taxon>
        <taxon>Klebsiella/Raoultella group</taxon>
        <taxon>Raoultella</taxon>
    </lineage>
</organism>
<evidence type="ECO:0000313" key="2">
    <source>
        <dbReference type="Proteomes" id="UP000339249"/>
    </source>
</evidence>
<proteinExistence type="predicted"/>
<protein>
    <submittedName>
        <fullName evidence="1">Uncharacterized protein</fullName>
    </submittedName>
</protein>
<reference evidence="1 2" key="1">
    <citation type="submission" date="2019-04" db="EMBL/GenBank/DDBJ databases">
        <authorList>
            <consortium name="Pathogen Informatics"/>
        </authorList>
    </citation>
    <scope>NUCLEOTIDE SEQUENCE [LARGE SCALE GENOMIC DNA]</scope>
    <source>
        <strain evidence="1 2">NCTC9185</strain>
    </source>
</reference>
<name>A0A4U9CYZ4_RAOTE</name>
<gene>
    <name evidence="1" type="ORF">NCTC9185_00229</name>
</gene>
<dbReference type="AlphaFoldDB" id="A0A4U9CYZ4"/>
<sequence length="86" mass="9364">MLHQRGANQEAVSKVAEIADLGVGMNPGFADHGDVMAQARCQLAGAVEVNRHIAQIAVVDPDHLRLQRNGAFQLFFGTHFGQPRPY</sequence>
<dbReference type="EMBL" id="CABDVU010000001">
    <property type="protein sequence ID" value="VTN08353.1"/>
    <property type="molecule type" value="Genomic_DNA"/>
</dbReference>
<dbReference type="Proteomes" id="UP000339249">
    <property type="component" value="Unassembled WGS sequence"/>
</dbReference>
<evidence type="ECO:0000313" key="1">
    <source>
        <dbReference type="EMBL" id="VTN08353.1"/>
    </source>
</evidence>
<accession>A0A4U9CYZ4</accession>